<organism evidence="1 2">
    <name type="scientific">Bifiguratus adelaidae</name>
    <dbReference type="NCBI Taxonomy" id="1938954"/>
    <lineage>
        <taxon>Eukaryota</taxon>
        <taxon>Fungi</taxon>
        <taxon>Fungi incertae sedis</taxon>
        <taxon>Mucoromycota</taxon>
        <taxon>Mucoromycotina</taxon>
        <taxon>Endogonomycetes</taxon>
        <taxon>Endogonales</taxon>
        <taxon>Endogonales incertae sedis</taxon>
        <taxon>Bifiguratus</taxon>
    </lineage>
</organism>
<gene>
    <name evidence="1" type="ORF">BZG36_00352</name>
</gene>
<name>A0A261Y7S8_9FUNG</name>
<sequence>MFFYTFALQLHRPYLGDKPDGEHVRSEIICARAAGVDYSHGDTPQDEPMFHRLRSVLRCSRDDLSTASIAYLVRWLKAAKMKQHRYRPATAPLYKYLQGLEAKLLELCT</sequence>
<keyword evidence="2" id="KW-1185">Reference proteome</keyword>
<evidence type="ECO:0000313" key="2">
    <source>
        <dbReference type="Proteomes" id="UP000242875"/>
    </source>
</evidence>
<accession>A0A261Y7S8</accession>
<proteinExistence type="predicted"/>
<protein>
    <submittedName>
        <fullName evidence="1">Uncharacterized protein</fullName>
    </submittedName>
</protein>
<dbReference type="Proteomes" id="UP000242875">
    <property type="component" value="Unassembled WGS sequence"/>
</dbReference>
<comment type="caution">
    <text evidence="1">The sequence shown here is derived from an EMBL/GenBank/DDBJ whole genome shotgun (WGS) entry which is preliminary data.</text>
</comment>
<dbReference type="EMBL" id="MVBO01000002">
    <property type="protein sequence ID" value="OZJ06641.1"/>
    <property type="molecule type" value="Genomic_DNA"/>
</dbReference>
<dbReference type="AlphaFoldDB" id="A0A261Y7S8"/>
<reference evidence="1 2" key="1">
    <citation type="journal article" date="2017" name="Mycologia">
        <title>Bifiguratus adelaidae, gen. et sp. nov., a new member of Mucoromycotina in endophytic and soil-dwelling habitats.</title>
        <authorList>
            <person name="Torres-Cruz T.J."/>
            <person name="Billingsley Tobias T.L."/>
            <person name="Almatruk M."/>
            <person name="Hesse C."/>
            <person name="Kuske C.R."/>
            <person name="Desiro A."/>
            <person name="Benucci G.M."/>
            <person name="Bonito G."/>
            <person name="Stajich J.E."/>
            <person name="Dunlap C."/>
            <person name="Arnold A.E."/>
            <person name="Porras-Alfaro A."/>
        </authorList>
    </citation>
    <scope>NUCLEOTIDE SEQUENCE [LARGE SCALE GENOMIC DNA]</scope>
    <source>
        <strain evidence="1 2">AZ0501</strain>
    </source>
</reference>
<evidence type="ECO:0000313" key="1">
    <source>
        <dbReference type="EMBL" id="OZJ06641.1"/>
    </source>
</evidence>